<protein>
    <submittedName>
        <fullName evidence="2">Helix-turn-helix domain-containing protein</fullName>
    </submittedName>
</protein>
<reference evidence="2 3" key="1">
    <citation type="submission" date="2017-02" db="EMBL/GenBank/DDBJ databases">
        <authorList>
            <person name="Peterson S.W."/>
        </authorList>
    </citation>
    <scope>NUCLEOTIDE SEQUENCE [LARGE SCALE GENOMIC DNA]</scope>
    <source>
        <strain evidence="2 3">DSM 22899</strain>
    </source>
</reference>
<dbReference type="EMBL" id="FUYS01000002">
    <property type="protein sequence ID" value="SKB40822.1"/>
    <property type="molecule type" value="Genomic_DNA"/>
</dbReference>
<dbReference type="PROSITE" id="PS01124">
    <property type="entry name" value="HTH_ARAC_FAMILY_2"/>
    <property type="match status" value="1"/>
</dbReference>
<dbReference type="GO" id="GO:0003700">
    <property type="term" value="F:DNA-binding transcription factor activity"/>
    <property type="evidence" value="ECO:0007669"/>
    <property type="project" value="InterPro"/>
</dbReference>
<sequence length="281" mass="32926">MRNQAEQRIADTEAAYSSVRIAVPTAYADVFSHFYFAENNTDEVVARTLLPSYQTILVFCFGKNALLRTQQNTPLEVDKCLVLGPIKKAFDYALFPQSSILVANFKHDGFYRFFGTASISERPLLHPDELLEENCFTALWAELNQIPEVMRRVDYMLDFCKPYLGRRNIIAERLANFNKQNLDPIKAVANEQTQTERNIQLHHKKHFGYSAKELNRYRRFLSVIERIQVIATNHSRMDWFEVIDECGYYDQSQLIHDFKYYLNMTPVKYLEFQQDICNPMS</sequence>
<dbReference type="Gene3D" id="1.10.10.60">
    <property type="entry name" value="Homeodomain-like"/>
    <property type="match status" value="1"/>
</dbReference>
<dbReference type="OrthoDB" id="635259at2"/>
<dbReference type="AlphaFoldDB" id="A0A1T5B0Q0"/>
<proteinExistence type="predicted"/>
<dbReference type="RefSeq" id="WP_079715910.1">
    <property type="nucleotide sequence ID" value="NZ_FUYS01000002.1"/>
</dbReference>
<dbReference type="Pfam" id="PF00165">
    <property type="entry name" value="HTH_AraC"/>
    <property type="match status" value="1"/>
</dbReference>
<gene>
    <name evidence="2" type="ORF">SAMN05660226_01239</name>
</gene>
<evidence type="ECO:0000313" key="2">
    <source>
        <dbReference type="EMBL" id="SKB40822.1"/>
    </source>
</evidence>
<organism evidence="2 3">
    <name type="scientific">Parapedobacter luteus</name>
    <dbReference type="NCBI Taxonomy" id="623280"/>
    <lineage>
        <taxon>Bacteria</taxon>
        <taxon>Pseudomonadati</taxon>
        <taxon>Bacteroidota</taxon>
        <taxon>Sphingobacteriia</taxon>
        <taxon>Sphingobacteriales</taxon>
        <taxon>Sphingobacteriaceae</taxon>
        <taxon>Parapedobacter</taxon>
    </lineage>
</organism>
<dbReference type="GO" id="GO:0043565">
    <property type="term" value="F:sequence-specific DNA binding"/>
    <property type="evidence" value="ECO:0007669"/>
    <property type="project" value="InterPro"/>
</dbReference>
<accession>A0A1T5B0Q0</accession>
<feature type="domain" description="HTH araC/xylS-type" evidence="1">
    <location>
        <begin position="167"/>
        <end position="272"/>
    </location>
</feature>
<name>A0A1T5B0Q0_9SPHI</name>
<evidence type="ECO:0000313" key="3">
    <source>
        <dbReference type="Proteomes" id="UP000190541"/>
    </source>
</evidence>
<dbReference type="InterPro" id="IPR018060">
    <property type="entry name" value="HTH_AraC"/>
</dbReference>
<evidence type="ECO:0000259" key="1">
    <source>
        <dbReference type="PROSITE" id="PS01124"/>
    </source>
</evidence>
<dbReference type="STRING" id="623280.SAMN05660226_01239"/>
<dbReference type="Proteomes" id="UP000190541">
    <property type="component" value="Unassembled WGS sequence"/>
</dbReference>
<keyword evidence="3" id="KW-1185">Reference proteome</keyword>